<evidence type="ECO:0000313" key="1">
    <source>
        <dbReference type="EMBL" id="GAA3873008.1"/>
    </source>
</evidence>
<reference evidence="2" key="1">
    <citation type="journal article" date="2019" name="Int. J. Syst. Evol. Microbiol.">
        <title>The Global Catalogue of Microorganisms (GCM) 10K type strain sequencing project: providing services to taxonomists for standard genome sequencing and annotation.</title>
        <authorList>
            <consortium name="The Broad Institute Genomics Platform"/>
            <consortium name="The Broad Institute Genome Sequencing Center for Infectious Disease"/>
            <person name="Wu L."/>
            <person name="Ma J."/>
        </authorList>
    </citation>
    <scope>NUCLEOTIDE SEQUENCE [LARGE SCALE GENOMIC DNA]</scope>
    <source>
        <strain evidence="2">JCM 17021</strain>
    </source>
</reference>
<dbReference type="EMBL" id="BAABCN010000002">
    <property type="protein sequence ID" value="GAA3873008.1"/>
    <property type="molecule type" value="Genomic_DNA"/>
</dbReference>
<dbReference type="Proteomes" id="UP001501803">
    <property type="component" value="Unassembled WGS sequence"/>
</dbReference>
<sequence>MTTQITEDDIDELELRDFDEATGSATGGVAEHLEKAAIFEEWATDADSYTLDDGVTPAYLLVVAAEHLQMANDTTEAFRLARAAREHPSARPFEAHPTLISLHLESDELDAALALADEVRKGGAEELGIYESIAESFELVGELTLAERWFAIALRALDRVGLESPLDRLSLLSGRYRVRREAEKPLDVLDVETEQLRDEQGLDSID</sequence>
<keyword evidence="2" id="KW-1185">Reference proteome</keyword>
<evidence type="ECO:0008006" key="3">
    <source>
        <dbReference type="Google" id="ProtNLM"/>
    </source>
</evidence>
<evidence type="ECO:0000313" key="2">
    <source>
        <dbReference type="Proteomes" id="UP001501803"/>
    </source>
</evidence>
<accession>A0ABP7KD21</accession>
<gene>
    <name evidence="1" type="ORF">GCM10022381_15030</name>
</gene>
<name>A0ABP7KD21_9MICO</name>
<organism evidence="1 2">
    <name type="scientific">Leifsonia kafniensis</name>
    <dbReference type="NCBI Taxonomy" id="475957"/>
    <lineage>
        <taxon>Bacteria</taxon>
        <taxon>Bacillati</taxon>
        <taxon>Actinomycetota</taxon>
        <taxon>Actinomycetes</taxon>
        <taxon>Micrococcales</taxon>
        <taxon>Microbacteriaceae</taxon>
        <taxon>Leifsonia</taxon>
    </lineage>
</organism>
<dbReference type="RefSeq" id="WP_345064119.1">
    <property type="nucleotide sequence ID" value="NZ_BAABCN010000002.1"/>
</dbReference>
<proteinExistence type="predicted"/>
<protein>
    <recommendedName>
        <fullName evidence="3">Tetratricopeptide repeat protein</fullName>
    </recommendedName>
</protein>
<comment type="caution">
    <text evidence="1">The sequence shown here is derived from an EMBL/GenBank/DDBJ whole genome shotgun (WGS) entry which is preliminary data.</text>
</comment>